<evidence type="ECO:0000256" key="3">
    <source>
        <dbReference type="ARBA" id="ARBA00023128"/>
    </source>
</evidence>
<dbReference type="Pfam" id="PF05047">
    <property type="entry name" value="L51_S25_CI-B8"/>
    <property type="match status" value="1"/>
</dbReference>
<dbReference type="Proteomes" id="UP000253551">
    <property type="component" value="Unassembled WGS sequence"/>
</dbReference>
<dbReference type="Gene3D" id="3.40.30.10">
    <property type="entry name" value="Glutaredoxin"/>
    <property type="match status" value="1"/>
</dbReference>
<dbReference type="InterPro" id="IPR036249">
    <property type="entry name" value="Thioredoxin-like_sf"/>
</dbReference>
<keyword evidence="2" id="KW-0689">Ribosomal protein</keyword>
<dbReference type="GO" id="GO:0005840">
    <property type="term" value="C:ribosome"/>
    <property type="evidence" value="ECO:0007669"/>
    <property type="project" value="UniProtKB-KW"/>
</dbReference>
<gene>
    <name evidence="6" type="ORF">CU098_000685</name>
</gene>
<dbReference type="OrthoDB" id="1696305at2759"/>
<feature type="non-terminal residue" evidence="6">
    <location>
        <position position="1"/>
    </location>
</feature>
<keyword evidence="4" id="KW-0687">Ribonucleoprotein</keyword>
<dbReference type="PANTHER" id="PTHR13274:SF2">
    <property type="entry name" value="SMALL RIBOSOMAL SUBUNIT PROTEIN MS25"/>
    <property type="match status" value="1"/>
</dbReference>
<dbReference type="GO" id="GO:0005739">
    <property type="term" value="C:mitochondrion"/>
    <property type="evidence" value="ECO:0007669"/>
    <property type="project" value="UniProtKB-SubCell"/>
</dbReference>
<evidence type="ECO:0000256" key="2">
    <source>
        <dbReference type="ARBA" id="ARBA00022980"/>
    </source>
</evidence>
<dbReference type="PANTHER" id="PTHR13274">
    <property type="entry name" value="MITOCHONDRIAL RIBOSOMAL PROTEIN S25"/>
    <property type="match status" value="1"/>
</dbReference>
<dbReference type="AlphaFoldDB" id="A0A367IP20"/>
<protein>
    <recommendedName>
        <fullName evidence="5">Ribosomal protein/NADH dehydrogenase domain-containing protein</fullName>
    </recommendedName>
</protein>
<name>A0A367IP20_RHIST</name>
<feature type="domain" description="Ribosomal protein/NADH dehydrogenase" evidence="5">
    <location>
        <begin position="42"/>
        <end position="91"/>
    </location>
</feature>
<proteinExistence type="predicted"/>
<keyword evidence="3" id="KW-0496">Mitochondrion</keyword>
<dbReference type="EMBL" id="PJQM01006698">
    <property type="protein sequence ID" value="RCH79251.1"/>
    <property type="molecule type" value="Genomic_DNA"/>
</dbReference>
<sequence>LKTTKEIVQQLQTGPGSAQLSSNISKIALTFALKGKNESASARHFLQENLPRIQYNNPHVEYEVNKLLESSTKPTITLHFRNGGSKTLDIARVRSNIICDQILAN</sequence>
<evidence type="ECO:0000313" key="6">
    <source>
        <dbReference type="EMBL" id="RCH79251.1"/>
    </source>
</evidence>
<dbReference type="SUPFAM" id="SSF52833">
    <property type="entry name" value="Thioredoxin-like"/>
    <property type="match status" value="1"/>
</dbReference>
<reference evidence="6 7" key="1">
    <citation type="journal article" date="2018" name="G3 (Bethesda)">
        <title>Phylogenetic and Phylogenomic Definition of Rhizopus Species.</title>
        <authorList>
            <person name="Gryganskyi A.P."/>
            <person name="Golan J."/>
            <person name="Dolatabadi S."/>
            <person name="Mondo S."/>
            <person name="Robb S."/>
            <person name="Idnurm A."/>
            <person name="Muszewska A."/>
            <person name="Steczkiewicz K."/>
            <person name="Masonjones S."/>
            <person name="Liao H.L."/>
            <person name="Gajdeczka M.T."/>
            <person name="Anike F."/>
            <person name="Vuek A."/>
            <person name="Anishchenko I.M."/>
            <person name="Voigt K."/>
            <person name="de Hoog G.S."/>
            <person name="Smith M.E."/>
            <person name="Heitman J."/>
            <person name="Vilgalys R."/>
            <person name="Stajich J.E."/>
        </authorList>
    </citation>
    <scope>NUCLEOTIDE SEQUENCE [LARGE SCALE GENOMIC DNA]</scope>
    <source>
        <strain evidence="6 7">LSU 92-RS-03</strain>
    </source>
</reference>
<evidence type="ECO:0000313" key="7">
    <source>
        <dbReference type="Proteomes" id="UP000253551"/>
    </source>
</evidence>
<comment type="subcellular location">
    <subcellularLocation>
        <location evidence="1">Mitochondrion</location>
    </subcellularLocation>
</comment>
<dbReference type="InterPro" id="IPR040049">
    <property type="entry name" value="Ribosomal_mS25/mL61"/>
</dbReference>
<evidence type="ECO:0000259" key="5">
    <source>
        <dbReference type="Pfam" id="PF05047"/>
    </source>
</evidence>
<evidence type="ECO:0000256" key="1">
    <source>
        <dbReference type="ARBA" id="ARBA00004173"/>
    </source>
</evidence>
<dbReference type="GO" id="GO:0003735">
    <property type="term" value="F:structural constituent of ribosome"/>
    <property type="evidence" value="ECO:0007669"/>
    <property type="project" value="InterPro"/>
</dbReference>
<organism evidence="6 7">
    <name type="scientific">Rhizopus stolonifer</name>
    <name type="common">Rhizopus nigricans</name>
    <dbReference type="NCBI Taxonomy" id="4846"/>
    <lineage>
        <taxon>Eukaryota</taxon>
        <taxon>Fungi</taxon>
        <taxon>Fungi incertae sedis</taxon>
        <taxon>Mucoromycota</taxon>
        <taxon>Mucoromycotina</taxon>
        <taxon>Mucoromycetes</taxon>
        <taxon>Mucorales</taxon>
        <taxon>Mucorineae</taxon>
        <taxon>Rhizopodaceae</taxon>
        <taxon>Rhizopus</taxon>
    </lineage>
</organism>
<comment type="caution">
    <text evidence="6">The sequence shown here is derived from an EMBL/GenBank/DDBJ whole genome shotgun (WGS) entry which is preliminary data.</text>
</comment>
<evidence type="ECO:0000256" key="4">
    <source>
        <dbReference type="ARBA" id="ARBA00023274"/>
    </source>
</evidence>
<accession>A0A367IP20</accession>
<dbReference type="InterPro" id="IPR007741">
    <property type="entry name" value="Ribosomal_mL43/mS25/NADH_DH"/>
</dbReference>
<keyword evidence="7" id="KW-1185">Reference proteome</keyword>
<dbReference type="GO" id="GO:1990904">
    <property type="term" value="C:ribonucleoprotein complex"/>
    <property type="evidence" value="ECO:0007669"/>
    <property type="project" value="UniProtKB-KW"/>
</dbReference>